<keyword evidence="3" id="KW-1185">Reference proteome</keyword>
<dbReference type="HOGENOM" id="CLU_1355587_0_0_1"/>
<evidence type="ECO:0000313" key="3">
    <source>
        <dbReference type="Proteomes" id="UP000053259"/>
    </source>
</evidence>
<organism evidence="2 3">
    <name type="scientific">Verruconis gallopava</name>
    <dbReference type="NCBI Taxonomy" id="253628"/>
    <lineage>
        <taxon>Eukaryota</taxon>
        <taxon>Fungi</taxon>
        <taxon>Dikarya</taxon>
        <taxon>Ascomycota</taxon>
        <taxon>Pezizomycotina</taxon>
        <taxon>Dothideomycetes</taxon>
        <taxon>Pleosporomycetidae</taxon>
        <taxon>Venturiales</taxon>
        <taxon>Sympoventuriaceae</taxon>
        <taxon>Verruconis</taxon>
    </lineage>
</organism>
<feature type="compositionally biased region" description="Basic residues" evidence="1">
    <location>
        <begin position="192"/>
        <end position="202"/>
    </location>
</feature>
<gene>
    <name evidence="2" type="ORF">PV09_00434</name>
</gene>
<accession>A0A0D1Y3R4</accession>
<reference evidence="2 3" key="1">
    <citation type="submission" date="2015-01" db="EMBL/GenBank/DDBJ databases">
        <title>The Genome Sequence of Ochroconis gallopava CBS43764.</title>
        <authorList>
            <consortium name="The Broad Institute Genomics Platform"/>
            <person name="Cuomo C."/>
            <person name="de Hoog S."/>
            <person name="Gorbushina A."/>
            <person name="Stielow B."/>
            <person name="Teixiera M."/>
            <person name="Abouelleil A."/>
            <person name="Chapman S.B."/>
            <person name="Priest M."/>
            <person name="Young S.K."/>
            <person name="Wortman J."/>
            <person name="Nusbaum C."/>
            <person name="Birren B."/>
        </authorList>
    </citation>
    <scope>NUCLEOTIDE SEQUENCE [LARGE SCALE GENOMIC DNA]</scope>
    <source>
        <strain evidence="2 3">CBS 43764</strain>
    </source>
</reference>
<dbReference type="GeneID" id="27308407"/>
<name>A0A0D1Y3R4_9PEZI</name>
<feature type="region of interest" description="Disordered" evidence="1">
    <location>
        <begin position="180"/>
        <end position="202"/>
    </location>
</feature>
<proteinExistence type="predicted"/>
<sequence length="202" mass="23006">MKDFRRIRMGAEALVRARALFHLREFLPDLAHGVDTCRVYSLIVKTLESICIGFFPSHPAATGLGLGACVDIVSAERSCRLCAEQGVGISLLRKVVSATHMQLKAMYRELGTARENNLERRTECCGDSCASRARRKVSHVRLHECRCPNTPCRRQERFILPASVERNEFEQKKFFQKRRNWTRSSLSIPGPRKGKSQKPYRG</sequence>
<evidence type="ECO:0000256" key="1">
    <source>
        <dbReference type="SAM" id="MobiDB-lite"/>
    </source>
</evidence>
<protein>
    <submittedName>
        <fullName evidence="2">Uncharacterized protein</fullName>
    </submittedName>
</protein>
<evidence type="ECO:0000313" key="2">
    <source>
        <dbReference type="EMBL" id="KIW09561.1"/>
    </source>
</evidence>
<dbReference type="VEuPathDB" id="FungiDB:PV09_00434"/>
<dbReference type="AlphaFoldDB" id="A0A0D1Y3R4"/>
<dbReference type="RefSeq" id="XP_016219430.1">
    <property type="nucleotide sequence ID" value="XM_016353173.1"/>
</dbReference>
<dbReference type="InParanoid" id="A0A0D1Y3R4"/>
<dbReference type="EMBL" id="KN847529">
    <property type="protein sequence ID" value="KIW09561.1"/>
    <property type="molecule type" value="Genomic_DNA"/>
</dbReference>
<dbReference type="Proteomes" id="UP000053259">
    <property type="component" value="Unassembled WGS sequence"/>
</dbReference>